<gene>
    <name evidence="1" type="ORF">RISK_006179</name>
</gene>
<sequence>MAIALVFSTTSESGPTGAGRLSGGLVSRRGVVLCVDG</sequence>
<comment type="caution">
    <text evidence="1">The sequence shown here is derived from an EMBL/GenBank/DDBJ whole genome shotgun (WGS) entry which is preliminary data.</text>
</comment>
<accession>A0A0J1B493</accession>
<keyword evidence="2" id="KW-1185">Reference proteome</keyword>
<name>A0A0J1B493_RHOIS</name>
<reference evidence="1" key="1">
    <citation type="submission" date="2015-05" db="EMBL/GenBank/DDBJ databases">
        <title>Permanent draft genome of Rhodopirellula islandicus K833.</title>
        <authorList>
            <person name="Kizina J."/>
            <person name="Richter M."/>
            <person name="Glockner F.O."/>
            <person name="Harder J."/>
        </authorList>
    </citation>
    <scope>NUCLEOTIDE SEQUENCE [LARGE SCALE GENOMIC DNA]</scope>
    <source>
        <strain evidence="1">K833</strain>
    </source>
</reference>
<dbReference type="Proteomes" id="UP000036367">
    <property type="component" value="Unassembled WGS sequence"/>
</dbReference>
<dbReference type="PATRIC" id="fig|595434.4.peg.5869"/>
<protein>
    <submittedName>
        <fullName evidence="1">Uncharacterized protein</fullName>
    </submittedName>
</protein>
<organism evidence="1 2">
    <name type="scientific">Rhodopirellula islandica</name>
    <dbReference type="NCBI Taxonomy" id="595434"/>
    <lineage>
        <taxon>Bacteria</taxon>
        <taxon>Pseudomonadati</taxon>
        <taxon>Planctomycetota</taxon>
        <taxon>Planctomycetia</taxon>
        <taxon>Pirellulales</taxon>
        <taxon>Pirellulaceae</taxon>
        <taxon>Rhodopirellula</taxon>
    </lineage>
</organism>
<proteinExistence type="predicted"/>
<evidence type="ECO:0000313" key="1">
    <source>
        <dbReference type="EMBL" id="KLU01680.1"/>
    </source>
</evidence>
<dbReference type="EMBL" id="LECT01000050">
    <property type="protein sequence ID" value="KLU01680.1"/>
    <property type="molecule type" value="Genomic_DNA"/>
</dbReference>
<evidence type="ECO:0000313" key="2">
    <source>
        <dbReference type="Proteomes" id="UP000036367"/>
    </source>
</evidence>
<dbReference type="AlphaFoldDB" id="A0A0J1B493"/>